<dbReference type="RefSeq" id="WP_013699548.1">
    <property type="nucleotide sequence ID" value="NC_015381.1"/>
</dbReference>
<evidence type="ECO:0000313" key="2">
    <source>
        <dbReference type="Proteomes" id="UP000008316"/>
    </source>
</evidence>
<dbReference type="HOGENOM" id="CLU_1666094_0_0_4"/>
<reference evidence="1 2" key="1">
    <citation type="journal article" date="2011" name="J. Bacteriol.">
        <title>Complete genome sequence of Burkholderia gladioli BSR3.</title>
        <authorList>
            <person name="Seo Y.S."/>
            <person name="Lim J."/>
            <person name="Choi B.S."/>
            <person name="Kim H."/>
            <person name="Goo E."/>
            <person name="Lee B."/>
            <person name="Lim J.S."/>
            <person name="Choi I.Y."/>
            <person name="Moon J.S."/>
            <person name="Kim J."/>
            <person name="Hwang I."/>
        </authorList>
    </citation>
    <scope>NUCLEOTIDE SEQUENCE [LARGE SCALE GENOMIC DNA]</scope>
    <source>
        <strain evidence="1 2">BSR3</strain>
    </source>
</reference>
<evidence type="ECO:0000313" key="1">
    <source>
        <dbReference type="EMBL" id="AEA62232.1"/>
    </source>
</evidence>
<name>F2LF33_BURGS</name>
<gene>
    <name evidence="1" type="ordered locus">bgla_1g36290</name>
</gene>
<accession>F2LF33</accession>
<dbReference type="KEGG" id="bgd:bgla_1g36290"/>
<proteinExistence type="predicted"/>
<dbReference type="eggNOG" id="ENOG50341YI">
    <property type="taxonomic scope" value="Bacteria"/>
</dbReference>
<keyword evidence="2" id="KW-1185">Reference proteome</keyword>
<sequence length="158" mass="18147">MNAKFGLVILKVDRMRFFKMLPPKTVRWGDEIVEIDSPSRYVSSIVRGVEFGVHPVTRFILNRLPEGARCEELEFVSIDGPLLDEYQKWCLVGAEGRDGFEIEFIDFLSRIDFWAVMFAPEGERLEDVVYLGCDELIPLFRKNFGDISMSDGFLAIKA</sequence>
<dbReference type="Proteomes" id="UP000008316">
    <property type="component" value="Chromosome 1"/>
</dbReference>
<dbReference type="EMBL" id="CP002599">
    <property type="protein sequence ID" value="AEA62232.1"/>
    <property type="molecule type" value="Genomic_DNA"/>
</dbReference>
<protein>
    <submittedName>
        <fullName evidence="1">Uncharacterized protein</fullName>
    </submittedName>
</protein>
<dbReference type="AlphaFoldDB" id="F2LF33"/>
<organism evidence="1 2">
    <name type="scientific">Burkholderia gladioli (strain BSR3)</name>
    <dbReference type="NCBI Taxonomy" id="999541"/>
    <lineage>
        <taxon>Bacteria</taxon>
        <taxon>Pseudomonadati</taxon>
        <taxon>Pseudomonadota</taxon>
        <taxon>Betaproteobacteria</taxon>
        <taxon>Burkholderiales</taxon>
        <taxon>Burkholderiaceae</taxon>
        <taxon>Burkholderia</taxon>
    </lineage>
</organism>